<evidence type="ECO:0000313" key="8">
    <source>
        <dbReference type="EMBL" id="GAA0611721.1"/>
    </source>
</evidence>
<dbReference type="HAMAP" id="MF_00108">
    <property type="entry name" value="IspD"/>
    <property type="match status" value="1"/>
</dbReference>
<keyword evidence="5 7" id="KW-0548">Nucleotidyltransferase</keyword>
<reference evidence="9" key="1">
    <citation type="journal article" date="2019" name="Int. J. Syst. Evol. Microbiol.">
        <title>The Global Catalogue of Microorganisms (GCM) 10K type strain sequencing project: providing services to taxonomists for standard genome sequencing and annotation.</title>
        <authorList>
            <consortium name="The Broad Institute Genomics Platform"/>
            <consortium name="The Broad Institute Genome Sequencing Center for Infectious Disease"/>
            <person name="Wu L."/>
            <person name="Ma J."/>
        </authorList>
    </citation>
    <scope>NUCLEOTIDE SEQUENCE [LARGE SCALE GENOMIC DNA]</scope>
    <source>
        <strain evidence="9">JCM 10671</strain>
    </source>
</reference>
<dbReference type="Gene3D" id="3.90.550.10">
    <property type="entry name" value="Spore Coat Polysaccharide Biosynthesis Protein SpsA, Chain A"/>
    <property type="match status" value="1"/>
</dbReference>
<keyword evidence="4 7" id="KW-0808">Transferase</keyword>
<evidence type="ECO:0000256" key="7">
    <source>
        <dbReference type="HAMAP-Rule" id="MF_00108"/>
    </source>
</evidence>
<feature type="site" description="Transition state stabilizer" evidence="7">
    <location>
        <position position="22"/>
    </location>
</feature>
<comment type="function">
    <text evidence="7">Catalyzes the formation of 4-diphosphocytidyl-2-C-methyl-D-erythritol from CTP and 2-C-methyl-D-erythritol 4-phosphate (MEP).</text>
</comment>
<dbReference type="PANTHER" id="PTHR32125">
    <property type="entry name" value="2-C-METHYL-D-ERYTHRITOL 4-PHOSPHATE CYTIDYLYLTRANSFERASE, CHLOROPLASTIC"/>
    <property type="match status" value="1"/>
</dbReference>
<gene>
    <name evidence="7 8" type="primary">ispD</name>
    <name evidence="8" type="ORF">GCM10009547_12200</name>
</gene>
<evidence type="ECO:0000256" key="2">
    <source>
        <dbReference type="ARBA" id="ARBA00004787"/>
    </source>
</evidence>
<dbReference type="PANTHER" id="PTHR32125:SF4">
    <property type="entry name" value="2-C-METHYL-D-ERYTHRITOL 4-PHOSPHATE CYTIDYLYLTRANSFERASE, CHLOROPLASTIC"/>
    <property type="match status" value="1"/>
</dbReference>
<dbReference type="PROSITE" id="PS01295">
    <property type="entry name" value="ISPD"/>
    <property type="match status" value="1"/>
</dbReference>
<dbReference type="InterPro" id="IPR018294">
    <property type="entry name" value="ISPD_synthase_CS"/>
</dbReference>
<dbReference type="EMBL" id="BAAAHE010000008">
    <property type="protein sequence ID" value="GAA0611721.1"/>
    <property type="molecule type" value="Genomic_DNA"/>
</dbReference>
<protein>
    <recommendedName>
        <fullName evidence="7">2-C-methyl-D-erythritol 4-phosphate cytidylyltransferase</fullName>
        <ecNumber evidence="7">2.7.7.60</ecNumber>
    </recommendedName>
    <alternativeName>
        <fullName evidence="7">4-diphosphocytidyl-2C-methyl-D-erythritol synthase</fullName>
    </alternativeName>
    <alternativeName>
        <fullName evidence="7">MEP cytidylyltransferase</fullName>
        <shortName evidence="7">MCT</shortName>
    </alternativeName>
</protein>
<comment type="caution">
    <text evidence="8">The sequence shown here is derived from an EMBL/GenBank/DDBJ whole genome shotgun (WGS) entry which is preliminary data.</text>
</comment>
<name>A0ABP3RJP8_9ACTN</name>
<sequence>MRIAAVVPAAGRGERLGPGGPKALRELSGVPILVHAVRAVAASRSVELVVVAAPPDGVSLVASLLADHDVPAELTVVAGGATRQDSVRRAVASLPPEFTGVLVHDAARPLVPVELVDAVAAALRGGAEAVIPALPVTDTVKQVDDGVVVATPDRAGLVAVQTPQGFSRAVLEKAHAAATDSATTDAAATDDAGLVERIGIAVRTVPGSEEAFKVTRPLDLVFAEAILARRRAERIR</sequence>
<proteinExistence type="inferred from homology"/>
<dbReference type="GO" id="GO:0016779">
    <property type="term" value="F:nucleotidyltransferase activity"/>
    <property type="evidence" value="ECO:0007669"/>
    <property type="project" value="UniProtKB-KW"/>
</dbReference>
<comment type="pathway">
    <text evidence="2 7">Isoprenoid biosynthesis; isopentenyl diphosphate biosynthesis via DXP pathway; isopentenyl diphosphate from 1-deoxy-D-xylulose 5-phosphate: step 2/6.</text>
</comment>
<dbReference type="InterPro" id="IPR050088">
    <property type="entry name" value="IspD/TarI_cytidylyltransf_bact"/>
</dbReference>
<dbReference type="EC" id="2.7.7.60" evidence="7"/>
<dbReference type="InterPro" id="IPR029044">
    <property type="entry name" value="Nucleotide-diphossugar_trans"/>
</dbReference>
<dbReference type="InterPro" id="IPR001228">
    <property type="entry name" value="IspD"/>
</dbReference>
<evidence type="ECO:0000256" key="6">
    <source>
        <dbReference type="ARBA" id="ARBA00023229"/>
    </source>
</evidence>
<dbReference type="CDD" id="cd02516">
    <property type="entry name" value="CDP-ME_synthetase"/>
    <property type="match status" value="1"/>
</dbReference>
<dbReference type="Pfam" id="PF01128">
    <property type="entry name" value="IspD"/>
    <property type="match status" value="1"/>
</dbReference>
<feature type="site" description="Transition state stabilizer" evidence="7">
    <location>
        <position position="15"/>
    </location>
</feature>
<evidence type="ECO:0000256" key="5">
    <source>
        <dbReference type="ARBA" id="ARBA00022695"/>
    </source>
</evidence>
<comment type="catalytic activity">
    <reaction evidence="1 7">
        <text>2-C-methyl-D-erythritol 4-phosphate + CTP + H(+) = 4-CDP-2-C-methyl-D-erythritol + diphosphate</text>
        <dbReference type="Rhea" id="RHEA:13429"/>
        <dbReference type="ChEBI" id="CHEBI:15378"/>
        <dbReference type="ChEBI" id="CHEBI:33019"/>
        <dbReference type="ChEBI" id="CHEBI:37563"/>
        <dbReference type="ChEBI" id="CHEBI:57823"/>
        <dbReference type="ChEBI" id="CHEBI:58262"/>
        <dbReference type="EC" id="2.7.7.60"/>
    </reaction>
</comment>
<evidence type="ECO:0000256" key="3">
    <source>
        <dbReference type="ARBA" id="ARBA00009789"/>
    </source>
</evidence>
<dbReference type="RefSeq" id="WP_344602684.1">
    <property type="nucleotide sequence ID" value="NZ_BAAAHE010000008.1"/>
</dbReference>
<dbReference type="Proteomes" id="UP001500957">
    <property type="component" value="Unassembled WGS sequence"/>
</dbReference>
<keyword evidence="9" id="KW-1185">Reference proteome</keyword>
<feature type="site" description="Positions MEP for the nucleophilic attack" evidence="7">
    <location>
        <position position="213"/>
    </location>
</feature>
<dbReference type="SUPFAM" id="SSF53448">
    <property type="entry name" value="Nucleotide-diphospho-sugar transferases"/>
    <property type="match status" value="1"/>
</dbReference>
<comment type="similarity">
    <text evidence="3 7">Belongs to the IspD/TarI cytidylyltransferase family. IspD subfamily.</text>
</comment>
<evidence type="ECO:0000256" key="1">
    <source>
        <dbReference type="ARBA" id="ARBA00001282"/>
    </source>
</evidence>
<accession>A0ABP3RJP8</accession>
<evidence type="ECO:0000313" key="9">
    <source>
        <dbReference type="Proteomes" id="UP001500957"/>
    </source>
</evidence>
<dbReference type="InterPro" id="IPR034683">
    <property type="entry name" value="IspD/TarI"/>
</dbReference>
<evidence type="ECO:0000256" key="4">
    <source>
        <dbReference type="ARBA" id="ARBA00022679"/>
    </source>
</evidence>
<keyword evidence="6 7" id="KW-0414">Isoprene biosynthesis</keyword>
<dbReference type="NCBIfam" id="TIGR00453">
    <property type="entry name" value="ispD"/>
    <property type="match status" value="1"/>
</dbReference>
<organism evidence="8 9">
    <name type="scientific">Sporichthya brevicatena</name>
    <dbReference type="NCBI Taxonomy" id="171442"/>
    <lineage>
        <taxon>Bacteria</taxon>
        <taxon>Bacillati</taxon>
        <taxon>Actinomycetota</taxon>
        <taxon>Actinomycetes</taxon>
        <taxon>Sporichthyales</taxon>
        <taxon>Sporichthyaceae</taxon>
        <taxon>Sporichthya</taxon>
    </lineage>
</organism>
<feature type="site" description="Positions MEP for the nucleophilic attack" evidence="7">
    <location>
        <position position="154"/>
    </location>
</feature>